<reference evidence="11" key="1">
    <citation type="submission" date="2012-12" db="EMBL/GenBank/DDBJ databases">
        <authorList>
            <person name="Hellsten U."/>
            <person name="Grimwood J."/>
            <person name="Chapman J.A."/>
            <person name="Shapiro H."/>
            <person name="Aerts A."/>
            <person name="Otillar R.P."/>
            <person name="Terry A.Y."/>
            <person name="Boore J.L."/>
            <person name="Simakov O."/>
            <person name="Marletaz F."/>
            <person name="Cho S.-J."/>
            <person name="Edsinger-Gonzales E."/>
            <person name="Havlak P."/>
            <person name="Kuo D.-H."/>
            <person name="Larsson T."/>
            <person name="Lv J."/>
            <person name="Arendt D."/>
            <person name="Savage R."/>
            <person name="Osoegawa K."/>
            <person name="de Jong P."/>
            <person name="Lindberg D.R."/>
            <person name="Seaver E.C."/>
            <person name="Weisblat D.A."/>
            <person name="Putnam N.H."/>
            <person name="Grigoriev I.V."/>
            <person name="Rokhsar D.S."/>
        </authorList>
    </citation>
    <scope>NUCLEOTIDE SEQUENCE</scope>
</reference>
<evidence type="ECO:0000256" key="5">
    <source>
        <dbReference type="ARBA" id="ARBA00039091"/>
    </source>
</evidence>
<dbReference type="RefSeq" id="XP_009022268.1">
    <property type="nucleotide sequence ID" value="XM_009024020.1"/>
</dbReference>
<comment type="similarity">
    <text evidence="1">Belongs to the carnitine/choline acetyltransferase family.</text>
</comment>
<dbReference type="Gene3D" id="3.30.559.10">
    <property type="entry name" value="Chloramphenicol acetyltransferase-like domain"/>
    <property type="match status" value="1"/>
</dbReference>
<dbReference type="KEGG" id="hro:HELRODRAFT_84274"/>
<dbReference type="EnsemblMetazoa" id="HelroT84274">
    <property type="protein sequence ID" value="HelroP84274"/>
    <property type="gene ID" value="HelroG84274"/>
</dbReference>
<accession>T1G5G8</accession>
<protein>
    <recommendedName>
        <fullName evidence="6">Choline O-acetyltransferase</fullName>
        <ecNumber evidence="5">2.3.1.6</ecNumber>
    </recommendedName>
</protein>
<reference evidence="9 11" key="2">
    <citation type="journal article" date="2013" name="Nature">
        <title>Insights into bilaterian evolution from three spiralian genomes.</title>
        <authorList>
            <person name="Simakov O."/>
            <person name="Marletaz F."/>
            <person name="Cho S.J."/>
            <person name="Edsinger-Gonzales E."/>
            <person name="Havlak P."/>
            <person name="Hellsten U."/>
            <person name="Kuo D.H."/>
            <person name="Larsson T."/>
            <person name="Lv J."/>
            <person name="Arendt D."/>
            <person name="Savage R."/>
            <person name="Osoegawa K."/>
            <person name="de Jong P."/>
            <person name="Grimwood J."/>
            <person name="Chapman J.A."/>
            <person name="Shapiro H."/>
            <person name="Aerts A."/>
            <person name="Otillar R.P."/>
            <person name="Terry A.Y."/>
            <person name="Boore J.L."/>
            <person name="Grigoriev I.V."/>
            <person name="Lindberg D.R."/>
            <person name="Seaver E.C."/>
            <person name="Weisblat D.A."/>
            <person name="Putnam N.H."/>
            <person name="Rokhsar D.S."/>
        </authorList>
    </citation>
    <scope>NUCLEOTIDE SEQUENCE</scope>
</reference>
<evidence type="ECO:0000313" key="11">
    <source>
        <dbReference type="Proteomes" id="UP000015101"/>
    </source>
</evidence>
<dbReference type="GO" id="GO:0008292">
    <property type="term" value="P:acetylcholine biosynthetic process"/>
    <property type="evidence" value="ECO:0000318"/>
    <property type="project" value="GO_Central"/>
</dbReference>
<evidence type="ECO:0000313" key="10">
    <source>
        <dbReference type="EnsemblMetazoa" id="HelroP84274"/>
    </source>
</evidence>
<evidence type="ECO:0000256" key="1">
    <source>
        <dbReference type="ARBA" id="ARBA00005232"/>
    </source>
</evidence>
<evidence type="ECO:0000313" key="9">
    <source>
        <dbReference type="EMBL" id="ESN99655.1"/>
    </source>
</evidence>
<dbReference type="EMBL" id="AMQM01005848">
    <property type="status" value="NOT_ANNOTATED_CDS"/>
    <property type="molecule type" value="Genomic_DNA"/>
</dbReference>
<dbReference type="PANTHER" id="PTHR22589">
    <property type="entry name" value="CARNITINE O-ACYLTRANSFERASE"/>
    <property type="match status" value="1"/>
</dbReference>
<dbReference type="OMA" id="FIKQQKC"/>
<dbReference type="GO" id="GO:0005737">
    <property type="term" value="C:cytoplasm"/>
    <property type="evidence" value="ECO:0000318"/>
    <property type="project" value="GO_Central"/>
</dbReference>
<dbReference type="GO" id="GO:0045202">
    <property type="term" value="C:synapse"/>
    <property type="evidence" value="ECO:0007669"/>
    <property type="project" value="GOC"/>
</dbReference>
<dbReference type="OrthoDB" id="240216at2759"/>
<proteinExistence type="inferred from homology"/>
<evidence type="ECO:0000259" key="8">
    <source>
        <dbReference type="Pfam" id="PF00755"/>
    </source>
</evidence>
<gene>
    <name evidence="10" type="primary">20216315</name>
    <name evidence="9" type="ORF">HELRODRAFT_84274</name>
</gene>
<dbReference type="InterPro" id="IPR023213">
    <property type="entry name" value="CAT-like_dom_sf"/>
</dbReference>
<name>T1G5G8_HELRO</name>
<dbReference type="Gene3D" id="3.30.559.70">
    <property type="entry name" value="Choline/Carnitine o-acyltransferase, domain 2"/>
    <property type="match status" value="1"/>
</dbReference>
<evidence type="ECO:0000256" key="3">
    <source>
        <dbReference type="ARBA" id="ARBA00022979"/>
    </source>
</evidence>
<dbReference type="eggNOG" id="KOG3717">
    <property type="taxonomic scope" value="Eukaryota"/>
</dbReference>
<dbReference type="GO" id="GO:0043005">
    <property type="term" value="C:neuron projection"/>
    <property type="evidence" value="ECO:0000318"/>
    <property type="project" value="GO_Central"/>
</dbReference>
<dbReference type="SUPFAM" id="SSF52777">
    <property type="entry name" value="CoA-dependent acyltransferases"/>
    <property type="match status" value="2"/>
</dbReference>
<organism evidence="10 11">
    <name type="scientific">Helobdella robusta</name>
    <name type="common">Californian leech</name>
    <dbReference type="NCBI Taxonomy" id="6412"/>
    <lineage>
        <taxon>Eukaryota</taxon>
        <taxon>Metazoa</taxon>
        <taxon>Spiralia</taxon>
        <taxon>Lophotrochozoa</taxon>
        <taxon>Annelida</taxon>
        <taxon>Clitellata</taxon>
        <taxon>Hirudinea</taxon>
        <taxon>Rhynchobdellida</taxon>
        <taxon>Glossiphoniidae</taxon>
        <taxon>Helobdella</taxon>
    </lineage>
</organism>
<dbReference type="Pfam" id="PF00755">
    <property type="entry name" value="Carn_acyltransf"/>
    <property type="match status" value="1"/>
</dbReference>
<keyword evidence="3" id="KW-0530">Neurotransmitter biosynthesis</keyword>
<dbReference type="InParanoid" id="T1G5G8"/>
<evidence type="ECO:0000256" key="7">
    <source>
        <dbReference type="PIRSR" id="PIRSR600542-1"/>
    </source>
</evidence>
<reference evidence="10" key="3">
    <citation type="submission" date="2015-06" db="UniProtKB">
        <authorList>
            <consortium name="EnsemblMetazoa"/>
        </authorList>
    </citation>
    <scope>IDENTIFICATION</scope>
</reference>
<evidence type="ECO:0000256" key="4">
    <source>
        <dbReference type="ARBA" id="ARBA00023315"/>
    </source>
</evidence>
<feature type="domain" description="Choline/carnitine acyltransferase" evidence="8">
    <location>
        <begin position="4"/>
        <end position="588"/>
    </location>
</feature>
<dbReference type="GO" id="GO:0007274">
    <property type="term" value="P:neuromuscular synaptic transmission"/>
    <property type="evidence" value="ECO:0000318"/>
    <property type="project" value="GO_Central"/>
</dbReference>
<dbReference type="GeneID" id="20216315"/>
<dbReference type="PANTHER" id="PTHR22589:SF14">
    <property type="entry name" value="CHOLINE O-ACETYLTRANSFERASE"/>
    <property type="match status" value="1"/>
</dbReference>
<dbReference type="GO" id="GO:0004102">
    <property type="term" value="F:choline O-acetyltransferase activity"/>
    <property type="evidence" value="ECO:0000318"/>
    <property type="project" value="GO_Central"/>
</dbReference>
<evidence type="ECO:0000256" key="6">
    <source>
        <dbReference type="ARBA" id="ARBA00040495"/>
    </source>
</evidence>
<dbReference type="InterPro" id="IPR042231">
    <property type="entry name" value="Cho/carn_acyl_trans_2"/>
</dbReference>
<feature type="active site" description="Proton acceptor" evidence="7">
    <location>
        <position position="316"/>
    </location>
</feature>
<dbReference type="FunCoup" id="T1G5G8">
    <property type="interactions" value="83"/>
</dbReference>
<dbReference type="STRING" id="6412.T1G5G8"/>
<sequence>LPKLPVPPLRDTLTKYLDSIRATVTDKQYEKTQEIVKEFGSPGGLGEFLQKKLLEHAEMQDNWVYQFWLDDMYMKVRLALPINSNPGMVFPKQNFNDQNEQLRYAARFISGILDYKVIIDSHLLPIDRARSREKGQPLCMEQYYRLFTSYRYPGVGKDCLVTSQAQQQVHENEHIIVVYRGQLFALDVVCNSIRLSDDNIYSQLKRCVRMAQEEIDNHLRNYGNKPLPVGIMTSASRDVWAAVRRTMAENPTNQSYMAEIESCMFVVCLDDKSDVSMANQMIHGLGSQFNSVNRWFEKTMQFIIAEDGACGLCYEHSAAEGIAVVQLIEHLLAYMFLQRRKLTRMQSMCDLVPPRHLKWEISNDVMEKIKIAANELDRFLSINNLDLYVLRYEGYGKEFPKSQNMSPDAYIQIALQLAHYKIHQKLVSTYESASIRRYREGRVDNIRACSVEALRWCEAMVHGDKIDAGTKISLLRNAVKKQTDIMVQAILGYGIDNHMLGLRQIAEDTNIPTPKIFADVTYKQSNHFALSTSQVVPTTMDAFMCYGPVVPDGYGACYNPHTSSILVCLSSFRESSTTDSRTFAMALAQTFDEMKQLCLAASSSVTSSSSLVSAANQK</sequence>
<dbReference type="HOGENOM" id="CLU_013513_3_1_1"/>
<dbReference type="PROSITE" id="PS00439">
    <property type="entry name" value="ACYLTRANSF_C_1"/>
    <property type="match status" value="1"/>
</dbReference>
<dbReference type="EC" id="2.3.1.6" evidence="5"/>
<keyword evidence="11" id="KW-1185">Reference proteome</keyword>
<dbReference type="Proteomes" id="UP000015101">
    <property type="component" value="Unassembled WGS sequence"/>
</dbReference>
<dbReference type="AlphaFoldDB" id="T1G5G8"/>
<keyword evidence="4" id="KW-0012">Acyltransferase</keyword>
<dbReference type="CTD" id="20216315"/>
<evidence type="ECO:0000256" key="2">
    <source>
        <dbReference type="ARBA" id="ARBA00022679"/>
    </source>
</evidence>
<dbReference type="InterPro" id="IPR000542">
    <property type="entry name" value="Carn_acyl_trans"/>
</dbReference>
<dbReference type="InterPro" id="IPR039551">
    <property type="entry name" value="Cho/carn_acyl_trans"/>
</dbReference>
<keyword evidence="2" id="KW-0808">Transferase</keyword>
<dbReference type="EMBL" id="KB097106">
    <property type="protein sequence ID" value="ESN99655.1"/>
    <property type="molecule type" value="Genomic_DNA"/>
</dbReference>